<comment type="similarity">
    <text evidence="1">Belongs to the NDRG family.</text>
</comment>
<organism evidence="2 3">
    <name type="scientific">Dibothriocephalus latus</name>
    <name type="common">Fish tapeworm</name>
    <name type="synonym">Diphyllobothrium latum</name>
    <dbReference type="NCBI Taxonomy" id="60516"/>
    <lineage>
        <taxon>Eukaryota</taxon>
        <taxon>Metazoa</taxon>
        <taxon>Spiralia</taxon>
        <taxon>Lophotrochozoa</taxon>
        <taxon>Platyhelminthes</taxon>
        <taxon>Cestoda</taxon>
        <taxon>Eucestoda</taxon>
        <taxon>Diphyllobothriidea</taxon>
        <taxon>Diphyllobothriidae</taxon>
        <taxon>Dibothriocephalus</taxon>
    </lineage>
</organism>
<dbReference type="AlphaFoldDB" id="A0A3P7P5I9"/>
<evidence type="ECO:0000256" key="1">
    <source>
        <dbReference type="ARBA" id="ARBA00005598"/>
    </source>
</evidence>
<evidence type="ECO:0000313" key="3">
    <source>
        <dbReference type="Proteomes" id="UP000281553"/>
    </source>
</evidence>
<gene>
    <name evidence="2" type="ORF">DILT_LOCUS9167</name>
</gene>
<name>A0A3P7P5I9_DIBLA</name>
<dbReference type="InterPro" id="IPR029058">
    <property type="entry name" value="AB_hydrolase_fold"/>
</dbReference>
<sequence>MRVYVQPSRSKNAIVTYHDIGTNHLSFTGFFSYPEMRVITRHFTVYHICAPGHHEGADAIAARALEFKYVSEAICRLTHQPGSDLENAVPSGNYDSPALFLDESFPFPFRFH</sequence>
<reference evidence="2 3" key="1">
    <citation type="submission" date="2018-11" db="EMBL/GenBank/DDBJ databases">
        <authorList>
            <consortium name="Pathogen Informatics"/>
        </authorList>
    </citation>
    <scope>NUCLEOTIDE SEQUENCE [LARGE SCALE GENOMIC DNA]</scope>
</reference>
<dbReference type="Gene3D" id="3.40.50.1820">
    <property type="entry name" value="alpha/beta hydrolase"/>
    <property type="match status" value="1"/>
</dbReference>
<dbReference type="EMBL" id="UYRU01056161">
    <property type="protein sequence ID" value="VDN13336.1"/>
    <property type="molecule type" value="Genomic_DNA"/>
</dbReference>
<dbReference type="PANTHER" id="PTHR11034">
    <property type="entry name" value="N-MYC DOWNSTREAM REGULATED"/>
    <property type="match status" value="1"/>
</dbReference>
<keyword evidence="3" id="KW-1185">Reference proteome</keyword>
<evidence type="ECO:0000313" key="2">
    <source>
        <dbReference type="EMBL" id="VDN13336.1"/>
    </source>
</evidence>
<proteinExistence type="inferred from homology"/>
<dbReference type="InterPro" id="IPR004142">
    <property type="entry name" value="NDRG"/>
</dbReference>
<protein>
    <submittedName>
        <fullName evidence="2">Uncharacterized protein</fullName>
    </submittedName>
</protein>
<dbReference type="OrthoDB" id="741027at2759"/>
<accession>A0A3P7P5I9</accession>
<dbReference type="Proteomes" id="UP000281553">
    <property type="component" value="Unassembled WGS sequence"/>
</dbReference>
<dbReference type="Pfam" id="PF03096">
    <property type="entry name" value="Ndr"/>
    <property type="match status" value="1"/>
</dbReference>